<dbReference type="AlphaFoldDB" id="A0A9P8PRU1"/>
<gene>
    <name evidence="1" type="ORF">WICMUC_002068</name>
</gene>
<reference evidence="1" key="2">
    <citation type="submission" date="2021-01" db="EMBL/GenBank/DDBJ databases">
        <authorList>
            <person name="Schikora-Tamarit M.A."/>
        </authorList>
    </citation>
    <scope>NUCLEOTIDE SEQUENCE</scope>
    <source>
        <strain evidence="1">CBS6341</strain>
    </source>
</reference>
<accession>A0A9P8PRU1</accession>
<name>A0A9P8PRU1_9ASCO</name>
<protein>
    <submittedName>
        <fullName evidence="1">Uncharacterized protein</fullName>
    </submittedName>
</protein>
<dbReference type="OrthoDB" id="10547112at2759"/>
<comment type="caution">
    <text evidence="1">The sequence shown here is derived from an EMBL/GenBank/DDBJ whole genome shotgun (WGS) entry which is preliminary data.</text>
</comment>
<dbReference type="EMBL" id="JAEUBF010000637">
    <property type="protein sequence ID" value="KAH3676437.1"/>
    <property type="molecule type" value="Genomic_DNA"/>
</dbReference>
<keyword evidence="2" id="KW-1185">Reference proteome</keyword>
<dbReference type="Proteomes" id="UP000769528">
    <property type="component" value="Unassembled WGS sequence"/>
</dbReference>
<reference evidence="1" key="1">
    <citation type="journal article" date="2021" name="Open Biol.">
        <title>Shared evolutionary footprints suggest mitochondrial oxidative damage underlies multiple complex I losses in fungi.</title>
        <authorList>
            <person name="Schikora-Tamarit M.A."/>
            <person name="Marcet-Houben M."/>
            <person name="Nosek J."/>
            <person name="Gabaldon T."/>
        </authorList>
    </citation>
    <scope>NUCLEOTIDE SEQUENCE</scope>
    <source>
        <strain evidence="1">CBS6341</strain>
    </source>
</reference>
<proteinExistence type="predicted"/>
<organism evidence="1 2">
    <name type="scientific">Wickerhamomyces mucosus</name>
    <dbReference type="NCBI Taxonomy" id="1378264"/>
    <lineage>
        <taxon>Eukaryota</taxon>
        <taxon>Fungi</taxon>
        <taxon>Dikarya</taxon>
        <taxon>Ascomycota</taxon>
        <taxon>Saccharomycotina</taxon>
        <taxon>Saccharomycetes</taxon>
        <taxon>Phaffomycetales</taxon>
        <taxon>Wickerhamomycetaceae</taxon>
        <taxon>Wickerhamomyces</taxon>
    </lineage>
</organism>
<sequence>MIFPPPEASNINPDCLSTIELWKMEPNNESISVPIVPMIVKKTKFQNLLSLKVKDAIKLINDDPKIPAINPTLETPPFVPGGTGLKVVINIGDDLDRIPNSEDHVSDITVAYCAIIPALNNDRILSSNVKIDEITNILATIELAST</sequence>
<evidence type="ECO:0000313" key="2">
    <source>
        <dbReference type="Proteomes" id="UP000769528"/>
    </source>
</evidence>
<evidence type="ECO:0000313" key="1">
    <source>
        <dbReference type="EMBL" id="KAH3676437.1"/>
    </source>
</evidence>